<dbReference type="NCBIfam" id="TIGR00442">
    <property type="entry name" value="hisS"/>
    <property type="match status" value="1"/>
</dbReference>
<accession>A0A2S8NVE4</accession>
<dbReference type="InterPro" id="IPR004516">
    <property type="entry name" value="HisRS/HisZ"/>
</dbReference>
<dbReference type="EC" id="6.1.1.21" evidence="7"/>
<keyword evidence="3 7" id="KW-0547">Nucleotide-binding</keyword>
<evidence type="ECO:0000256" key="7">
    <source>
        <dbReference type="HAMAP-Rule" id="MF_00127"/>
    </source>
</evidence>
<dbReference type="PANTHER" id="PTHR43707:SF1">
    <property type="entry name" value="HISTIDINE--TRNA LIGASE, MITOCHONDRIAL-RELATED"/>
    <property type="match status" value="1"/>
</dbReference>
<feature type="binding site" evidence="8">
    <location>
        <position position="141"/>
    </location>
    <ligand>
        <name>L-histidine</name>
        <dbReference type="ChEBI" id="CHEBI:57595"/>
    </ligand>
</feature>
<comment type="subunit">
    <text evidence="7">Homodimer.</text>
</comment>
<comment type="similarity">
    <text evidence="1 7">Belongs to the class-II aminoacyl-tRNA synthetase family.</text>
</comment>
<keyword evidence="7 10" id="KW-0436">Ligase</keyword>
<dbReference type="PIRSF" id="PIRSF001549">
    <property type="entry name" value="His-tRNA_synth"/>
    <property type="match status" value="1"/>
</dbReference>
<dbReference type="Pfam" id="PF13393">
    <property type="entry name" value="tRNA-synt_His"/>
    <property type="match status" value="1"/>
</dbReference>
<keyword evidence="11" id="KW-1185">Reference proteome</keyword>
<keyword evidence="5 7" id="KW-0030">Aminoacyl-tRNA synthetase</keyword>
<dbReference type="InterPro" id="IPR036621">
    <property type="entry name" value="Anticodon-bd_dom_sf"/>
</dbReference>
<dbReference type="Proteomes" id="UP000238672">
    <property type="component" value="Unassembled WGS sequence"/>
</dbReference>
<evidence type="ECO:0000256" key="3">
    <source>
        <dbReference type="ARBA" id="ARBA00022741"/>
    </source>
</evidence>
<dbReference type="HAMAP" id="MF_00127">
    <property type="entry name" value="His_tRNA_synth"/>
    <property type="match status" value="1"/>
</dbReference>
<feature type="binding site" evidence="8">
    <location>
        <begin position="92"/>
        <end position="94"/>
    </location>
    <ligand>
        <name>L-histidine</name>
        <dbReference type="ChEBI" id="CHEBI:57595"/>
    </ligand>
</feature>
<sequence length="437" mass="51771">MFIKFIEDSIKQMNIKKIKGTKDFLFDDIYKWKLIETKIKNLFENYNYQEIRTPILEYSDVFYRSAPYSDIVLKETFRFEDKKGDTIVLRPEGTAPVIRSYIENKLDRLSKLLKFYYYGPFFRYERPQKGRYRQFHQIGAELLNVRNNLSKIEILLLIQDILSLLQLNQAIIQINHLGDVETRRRFLDVFTSYLQKYKHQLCPLCLKRMKKNILRIFDCKACSQKDFIKKAPLILDYLTRESKSQFEQILKTLSLYKVNFNVNPYLVRGLDYYTDFVFEITFLLKDQTTNLVLGGGGCYNDLVKVLGGGFNNQCIGFALGMERLIIALEDNGFFCNIKTLQSVDVYILVLHDKCLQASLFLLRQLRQNQIKAEMNYEIDNLFKNLKKALQENPQYIIFIGEKEISHNQYTIKNISLKKEYILKPKEIINFLKKELTK</sequence>
<dbReference type="Pfam" id="PF03129">
    <property type="entry name" value="HGTP_anticodon"/>
    <property type="match status" value="1"/>
</dbReference>
<comment type="caution">
    <text evidence="10">The sequence shown here is derived from an EMBL/GenBank/DDBJ whole genome shotgun (WGS) entry which is preliminary data.</text>
</comment>
<dbReference type="SUPFAM" id="SSF52954">
    <property type="entry name" value="Class II aaRS ABD-related"/>
    <property type="match status" value="1"/>
</dbReference>
<reference evidence="10 11" key="1">
    <citation type="submission" date="2018-02" db="EMBL/GenBank/DDBJ databases">
        <title>Metagenomics reveals mixed infection of spiroplasma and phytoplasma in chicory.</title>
        <authorList>
            <person name="Polano C."/>
            <person name="Moruzzi S."/>
            <person name="Ermacora P."/>
            <person name="Ferrini F."/>
            <person name="Martini M."/>
            <person name="Firrao G."/>
        </authorList>
    </citation>
    <scope>NUCLEOTIDE SEQUENCE [LARGE SCALE GENOMIC DNA]</scope>
    <source>
        <strain evidence="10 11">ChiP</strain>
    </source>
</reference>
<evidence type="ECO:0000256" key="5">
    <source>
        <dbReference type="ARBA" id="ARBA00023146"/>
    </source>
</evidence>
<evidence type="ECO:0000256" key="8">
    <source>
        <dbReference type="PIRSR" id="PIRSR001549-1"/>
    </source>
</evidence>
<dbReference type="AlphaFoldDB" id="A0A2S8NVE4"/>
<dbReference type="InterPro" id="IPR004154">
    <property type="entry name" value="Anticodon-bd"/>
</dbReference>
<dbReference type="InterPro" id="IPR041715">
    <property type="entry name" value="HisRS-like_core"/>
</dbReference>
<keyword evidence="7" id="KW-0648">Protein biosynthesis</keyword>
<dbReference type="SUPFAM" id="SSF55681">
    <property type="entry name" value="Class II aaRS and biotin synthetases"/>
    <property type="match status" value="1"/>
</dbReference>
<keyword evidence="2 7" id="KW-0963">Cytoplasm</keyword>
<feature type="binding site" evidence="8">
    <location>
        <begin position="272"/>
        <end position="273"/>
    </location>
    <ligand>
        <name>L-histidine</name>
        <dbReference type="ChEBI" id="CHEBI:57595"/>
    </ligand>
</feature>
<feature type="domain" description="Aminoacyl-transfer RNA synthetases class-II family profile" evidence="9">
    <location>
        <begin position="35"/>
        <end position="328"/>
    </location>
</feature>
<dbReference type="GO" id="GO:0004821">
    <property type="term" value="F:histidine-tRNA ligase activity"/>
    <property type="evidence" value="ECO:0007669"/>
    <property type="project" value="UniProtKB-UniRule"/>
</dbReference>
<proteinExistence type="inferred from homology"/>
<name>A0A2S8NVE4_9MOLU</name>
<dbReference type="CDD" id="cd00773">
    <property type="entry name" value="HisRS-like_core"/>
    <property type="match status" value="1"/>
</dbReference>
<gene>
    <name evidence="7" type="primary">hisS</name>
    <name evidence="10" type="ORF">C6B37_00290</name>
</gene>
<evidence type="ECO:0000259" key="9">
    <source>
        <dbReference type="PROSITE" id="PS50862"/>
    </source>
</evidence>
<organism evidence="10 11">
    <name type="scientific">Candidatus Phytoplasma phoenicium</name>
    <dbReference type="NCBI Taxonomy" id="198422"/>
    <lineage>
        <taxon>Bacteria</taxon>
        <taxon>Bacillati</taxon>
        <taxon>Mycoplasmatota</taxon>
        <taxon>Mollicutes</taxon>
        <taxon>Acholeplasmatales</taxon>
        <taxon>Acholeplasmataceae</taxon>
        <taxon>Candidatus Phytoplasma</taxon>
        <taxon>16SrIX (Pigeon pea witches'-broom group)</taxon>
    </lineage>
</organism>
<dbReference type="EMBL" id="PUUG01000003">
    <property type="protein sequence ID" value="PQP79943.1"/>
    <property type="molecule type" value="Genomic_DNA"/>
</dbReference>
<evidence type="ECO:0000313" key="10">
    <source>
        <dbReference type="EMBL" id="PQP79943.1"/>
    </source>
</evidence>
<keyword evidence="4 7" id="KW-0067">ATP-binding</keyword>
<dbReference type="InterPro" id="IPR045864">
    <property type="entry name" value="aa-tRNA-synth_II/BPL/LPL"/>
</dbReference>
<evidence type="ECO:0000256" key="4">
    <source>
        <dbReference type="ARBA" id="ARBA00022840"/>
    </source>
</evidence>
<evidence type="ECO:0000256" key="1">
    <source>
        <dbReference type="ARBA" id="ARBA00008226"/>
    </source>
</evidence>
<dbReference type="GO" id="GO:0005737">
    <property type="term" value="C:cytoplasm"/>
    <property type="evidence" value="ECO:0007669"/>
    <property type="project" value="UniProtKB-SubCell"/>
</dbReference>
<dbReference type="GO" id="GO:0005524">
    <property type="term" value="F:ATP binding"/>
    <property type="evidence" value="ECO:0007669"/>
    <property type="project" value="UniProtKB-UniRule"/>
</dbReference>
<evidence type="ECO:0000256" key="6">
    <source>
        <dbReference type="ARBA" id="ARBA00047639"/>
    </source>
</evidence>
<dbReference type="PANTHER" id="PTHR43707">
    <property type="entry name" value="HISTIDYL-TRNA SYNTHETASE"/>
    <property type="match status" value="1"/>
</dbReference>
<feature type="binding site" evidence="8">
    <location>
        <position position="137"/>
    </location>
    <ligand>
        <name>L-histidine</name>
        <dbReference type="ChEBI" id="CHEBI:57595"/>
    </ligand>
</feature>
<dbReference type="GO" id="GO:0006427">
    <property type="term" value="P:histidyl-tRNA aminoacylation"/>
    <property type="evidence" value="ECO:0007669"/>
    <property type="project" value="UniProtKB-UniRule"/>
</dbReference>
<dbReference type="InterPro" id="IPR006195">
    <property type="entry name" value="aa-tRNA-synth_II"/>
</dbReference>
<dbReference type="Gene3D" id="3.40.50.800">
    <property type="entry name" value="Anticodon-binding domain"/>
    <property type="match status" value="1"/>
</dbReference>
<evidence type="ECO:0000256" key="2">
    <source>
        <dbReference type="ARBA" id="ARBA00022490"/>
    </source>
</evidence>
<feature type="binding site" evidence="8">
    <location>
        <position position="268"/>
    </location>
    <ligand>
        <name>L-histidine</name>
        <dbReference type="ChEBI" id="CHEBI:57595"/>
    </ligand>
</feature>
<comment type="catalytic activity">
    <reaction evidence="6 7">
        <text>tRNA(His) + L-histidine + ATP = L-histidyl-tRNA(His) + AMP + diphosphate + H(+)</text>
        <dbReference type="Rhea" id="RHEA:17313"/>
        <dbReference type="Rhea" id="RHEA-COMP:9665"/>
        <dbReference type="Rhea" id="RHEA-COMP:9689"/>
        <dbReference type="ChEBI" id="CHEBI:15378"/>
        <dbReference type="ChEBI" id="CHEBI:30616"/>
        <dbReference type="ChEBI" id="CHEBI:33019"/>
        <dbReference type="ChEBI" id="CHEBI:57595"/>
        <dbReference type="ChEBI" id="CHEBI:78442"/>
        <dbReference type="ChEBI" id="CHEBI:78527"/>
        <dbReference type="ChEBI" id="CHEBI:456215"/>
        <dbReference type="EC" id="6.1.1.21"/>
    </reaction>
</comment>
<dbReference type="InterPro" id="IPR015807">
    <property type="entry name" value="His-tRNA-ligase"/>
</dbReference>
<dbReference type="PROSITE" id="PS50862">
    <property type="entry name" value="AA_TRNA_LIGASE_II"/>
    <property type="match status" value="1"/>
</dbReference>
<protein>
    <recommendedName>
        <fullName evidence="7">Histidine--tRNA ligase</fullName>
        <ecNumber evidence="7">6.1.1.21</ecNumber>
    </recommendedName>
    <alternativeName>
        <fullName evidence="7">Histidyl-tRNA synthetase</fullName>
        <shortName evidence="7">HisRS</shortName>
    </alternativeName>
</protein>
<feature type="binding site" evidence="8">
    <location>
        <position position="123"/>
    </location>
    <ligand>
        <name>L-histidine</name>
        <dbReference type="ChEBI" id="CHEBI:57595"/>
    </ligand>
</feature>
<comment type="subcellular location">
    <subcellularLocation>
        <location evidence="7">Cytoplasm</location>
    </subcellularLocation>
</comment>
<evidence type="ECO:0000313" key="11">
    <source>
        <dbReference type="Proteomes" id="UP000238672"/>
    </source>
</evidence>
<dbReference type="Gene3D" id="3.30.930.10">
    <property type="entry name" value="Bira Bifunctional Protein, Domain 2"/>
    <property type="match status" value="1"/>
</dbReference>